<name>A0A518CN32_9PLAN</name>
<dbReference type="AlphaFoldDB" id="A0A518CN32"/>
<keyword evidence="1" id="KW-0472">Membrane</keyword>
<accession>A0A518CN32</accession>
<protein>
    <recommendedName>
        <fullName evidence="4">DUF4230 domain-containing protein</fullName>
    </recommendedName>
</protein>
<evidence type="ECO:0000256" key="1">
    <source>
        <dbReference type="SAM" id="Phobius"/>
    </source>
</evidence>
<dbReference type="Proteomes" id="UP000317178">
    <property type="component" value="Chromosome"/>
</dbReference>
<gene>
    <name evidence="2" type="ORF">Pla110_23590</name>
</gene>
<keyword evidence="1" id="KW-1133">Transmembrane helix</keyword>
<evidence type="ECO:0000313" key="3">
    <source>
        <dbReference type="Proteomes" id="UP000317178"/>
    </source>
</evidence>
<proteinExistence type="predicted"/>
<keyword evidence="1" id="KW-0812">Transmembrane</keyword>
<evidence type="ECO:0008006" key="4">
    <source>
        <dbReference type="Google" id="ProtNLM"/>
    </source>
</evidence>
<sequence length="335" mass="37976">MGDQNFPYTQKQVRANLHDSDFQIEFQVLGSIPEFVKISYQTGLTALQLSVLRVTTWKSDQLFRKWYWAATTGCVRDKAFEPAYLSLHFRECPMIQSTEHNVAGSLEATNHTDDSFLRTGQARTISLVFNGLFGFIAILLFAGVASLLYSQQQKTLTETSMASHIDETGRLRPLSEVAEITRSLNLVTVVIDSKVRVRMSADSWRGDVSAVVEAPVRYVYGVDLSNLEPNAFHAGKVFGGYDIEVPRPKRIAVEVDGSNPIDEVVQVTGTRFRTRAGEYYLGLARKKLYEQAKKETLSEEEMKKVHDTTKEQIEDLVRRFVGERAYVNVRYENKL</sequence>
<evidence type="ECO:0000313" key="2">
    <source>
        <dbReference type="EMBL" id="QDU80628.1"/>
    </source>
</evidence>
<organism evidence="2 3">
    <name type="scientific">Polystyrenella longa</name>
    <dbReference type="NCBI Taxonomy" id="2528007"/>
    <lineage>
        <taxon>Bacteria</taxon>
        <taxon>Pseudomonadati</taxon>
        <taxon>Planctomycetota</taxon>
        <taxon>Planctomycetia</taxon>
        <taxon>Planctomycetales</taxon>
        <taxon>Planctomycetaceae</taxon>
        <taxon>Polystyrenella</taxon>
    </lineage>
</organism>
<dbReference type="EMBL" id="CP036281">
    <property type="protein sequence ID" value="QDU80628.1"/>
    <property type="molecule type" value="Genomic_DNA"/>
</dbReference>
<feature type="transmembrane region" description="Helical" evidence="1">
    <location>
        <begin position="127"/>
        <end position="149"/>
    </location>
</feature>
<reference evidence="2 3" key="1">
    <citation type="submission" date="2019-02" db="EMBL/GenBank/DDBJ databases">
        <title>Deep-cultivation of Planctomycetes and their phenomic and genomic characterization uncovers novel biology.</title>
        <authorList>
            <person name="Wiegand S."/>
            <person name="Jogler M."/>
            <person name="Boedeker C."/>
            <person name="Pinto D."/>
            <person name="Vollmers J."/>
            <person name="Rivas-Marin E."/>
            <person name="Kohn T."/>
            <person name="Peeters S.H."/>
            <person name="Heuer A."/>
            <person name="Rast P."/>
            <person name="Oberbeckmann S."/>
            <person name="Bunk B."/>
            <person name="Jeske O."/>
            <person name="Meyerdierks A."/>
            <person name="Storesund J.E."/>
            <person name="Kallscheuer N."/>
            <person name="Luecker S."/>
            <person name="Lage O.M."/>
            <person name="Pohl T."/>
            <person name="Merkel B.J."/>
            <person name="Hornburger P."/>
            <person name="Mueller R.-W."/>
            <person name="Bruemmer F."/>
            <person name="Labrenz M."/>
            <person name="Spormann A.M."/>
            <person name="Op den Camp H."/>
            <person name="Overmann J."/>
            <person name="Amann R."/>
            <person name="Jetten M.S.M."/>
            <person name="Mascher T."/>
            <person name="Medema M.H."/>
            <person name="Devos D.P."/>
            <person name="Kaster A.-K."/>
            <person name="Ovreas L."/>
            <person name="Rohde M."/>
            <person name="Galperin M.Y."/>
            <person name="Jogler C."/>
        </authorList>
    </citation>
    <scope>NUCLEOTIDE SEQUENCE [LARGE SCALE GENOMIC DNA]</scope>
    <source>
        <strain evidence="2 3">Pla110</strain>
    </source>
</reference>
<dbReference type="KEGG" id="plon:Pla110_23590"/>
<keyword evidence="3" id="KW-1185">Reference proteome</keyword>